<dbReference type="Gene3D" id="2.60.120.260">
    <property type="entry name" value="Galactose-binding domain-like"/>
    <property type="match status" value="1"/>
</dbReference>
<evidence type="ECO:0000256" key="2">
    <source>
        <dbReference type="ARBA" id="ARBA00022801"/>
    </source>
</evidence>
<dbReference type="InterPro" id="IPR013783">
    <property type="entry name" value="Ig-like_fold"/>
</dbReference>
<dbReference type="InterPro" id="IPR006102">
    <property type="entry name" value="Ig-like_GH2"/>
</dbReference>
<evidence type="ECO:0000256" key="1">
    <source>
        <dbReference type="ARBA" id="ARBA00007401"/>
    </source>
</evidence>
<dbReference type="Gene3D" id="3.20.20.80">
    <property type="entry name" value="Glycosidases"/>
    <property type="match status" value="1"/>
</dbReference>
<keyword evidence="2 6" id="KW-0378">Hydrolase</keyword>
<dbReference type="SUPFAM" id="SSF49303">
    <property type="entry name" value="beta-Galactosidase/glucuronidase domain"/>
    <property type="match status" value="1"/>
</dbReference>
<evidence type="ECO:0000256" key="3">
    <source>
        <dbReference type="ARBA" id="ARBA00023295"/>
    </source>
</evidence>
<dbReference type="InterPro" id="IPR017853">
    <property type="entry name" value="GH"/>
</dbReference>
<dbReference type="Pfam" id="PF00703">
    <property type="entry name" value="Glyco_hydro_2"/>
    <property type="match status" value="1"/>
</dbReference>
<keyword evidence="7" id="KW-1185">Reference proteome</keyword>
<evidence type="ECO:0000313" key="6">
    <source>
        <dbReference type="EMBL" id="MFD2936627.1"/>
    </source>
</evidence>
<reference evidence="7" key="1">
    <citation type="journal article" date="2019" name="Int. J. Syst. Evol. Microbiol.">
        <title>The Global Catalogue of Microorganisms (GCM) 10K type strain sequencing project: providing services to taxonomists for standard genome sequencing and annotation.</title>
        <authorList>
            <consortium name="The Broad Institute Genomics Platform"/>
            <consortium name="The Broad Institute Genome Sequencing Center for Infectious Disease"/>
            <person name="Wu L."/>
            <person name="Ma J."/>
        </authorList>
    </citation>
    <scope>NUCLEOTIDE SEQUENCE [LARGE SCALE GENOMIC DNA]</scope>
    <source>
        <strain evidence="7">KCTC 52490</strain>
    </source>
</reference>
<comment type="caution">
    <text evidence="6">The sequence shown here is derived from an EMBL/GenBank/DDBJ whole genome shotgun (WGS) entry which is preliminary data.</text>
</comment>
<dbReference type="Proteomes" id="UP001597512">
    <property type="component" value="Unassembled WGS sequence"/>
</dbReference>
<name>A0ABW6APY7_9BACT</name>
<dbReference type="InterPro" id="IPR036156">
    <property type="entry name" value="Beta-gal/glucu_dom_sf"/>
</dbReference>
<proteinExistence type="inferred from homology"/>
<accession>A0ABW6APY7</accession>
<dbReference type="InterPro" id="IPR006103">
    <property type="entry name" value="Glyco_hydro_2_cat"/>
</dbReference>
<evidence type="ECO:0000259" key="4">
    <source>
        <dbReference type="Pfam" id="PF00703"/>
    </source>
</evidence>
<evidence type="ECO:0000259" key="5">
    <source>
        <dbReference type="Pfam" id="PF02836"/>
    </source>
</evidence>
<dbReference type="InterPro" id="IPR008979">
    <property type="entry name" value="Galactose-bd-like_sf"/>
</dbReference>
<evidence type="ECO:0000313" key="7">
    <source>
        <dbReference type="Proteomes" id="UP001597512"/>
    </source>
</evidence>
<comment type="similarity">
    <text evidence="1">Belongs to the glycosyl hydrolase 2 family.</text>
</comment>
<protein>
    <submittedName>
        <fullName evidence="6">Glycoside hydrolase family 2 protein</fullName>
    </submittedName>
</protein>
<dbReference type="RefSeq" id="WP_381505591.1">
    <property type="nucleotide sequence ID" value="NZ_JBHUOM010000023.1"/>
</dbReference>
<dbReference type="Gene3D" id="2.60.40.10">
    <property type="entry name" value="Immunoglobulins"/>
    <property type="match status" value="1"/>
</dbReference>
<gene>
    <name evidence="6" type="ORF">ACFS25_22790</name>
</gene>
<dbReference type="EMBL" id="JBHUOM010000023">
    <property type="protein sequence ID" value="MFD2936627.1"/>
    <property type="molecule type" value="Genomic_DNA"/>
</dbReference>
<organism evidence="6 7">
    <name type="scientific">Spirosoma flavum</name>
    <dbReference type="NCBI Taxonomy" id="2048557"/>
    <lineage>
        <taxon>Bacteria</taxon>
        <taxon>Pseudomonadati</taxon>
        <taxon>Bacteroidota</taxon>
        <taxon>Cytophagia</taxon>
        <taxon>Cytophagales</taxon>
        <taxon>Cytophagaceae</taxon>
        <taxon>Spirosoma</taxon>
    </lineage>
</organism>
<dbReference type="InterPro" id="IPR051913">
    <property type="entry name" value="GH2_Domain-Containing"/>
</dbReference>
<feature type="domain" description="Glycoside hydrolase family 2 catalytic" evidence="5">
    <location>
        <begin position="330"/>
        <end position="461"/>
    </location>
</feature>
<dbReference type="Pfam" id="PF02836">
    <property type="entry name" value="Glyco_hydro_2_C"/>
    <property type="match status" value="1"/>
</dbReference>
<keyword evidence="3" id="KW-0326">Glycosidase</keyword>
<sequence>MSEIQSNFGFAGSKEESSVLEEPINPLPRAVLRPNTHWLLDGEWQFSLDPTDSGLGNRWYLGHQYEGTAQWPGSIEEHMAQAKGQSNPAVWQDKVIAWYEREFALPKRSDSLSRTNIQLTFGACGYETRVWLNGHLLSTIEGEDVHYGEYTSFSYELADEHLRPNNRLTVRIADTMDAETPRGKQESHVYKRGGIWYQTYTGAVRSVWLETVERNRLRSRVSVASTIEDRLMRFSVTTRIHDPGEYVLRLQVFEREAKEGTTPMATSDFPLRLEAGQKQQRVTLEVPGAQLWSPQMPVRYRLIAQLIDDQGHVAQIETQFGLRKIEARGRYVYLNNTPIYLDGILYQPGTATYEEMKRHMQSMKELGCNLVRVHIAGIDPRIYNLADKLGLLLWVEVPSPHSSTARSRHNHQAELLRMLALIGTHPSVVIWSLYNEDWGAQDIATNPDTREYITNMYHFMQLAYPQFLVVDNDGWQHISYEGRLKSDLLTAHLYTPDLAHWQSLLDQLVAGELATVAAFPLVIGDPFFYRKQVPLIVSEWGGFGFANYGGPQGSEDRADRIRLFKQEMRKRSIAGDVYTQATNIEDERNGLIDPHTGVLTVPAGLLASGGYVEAPKIPL</sequence>
<dbReference type="PANTHER" id="PTHR42732:SF1">
    <property type="entry name" value="BETA-MANNOSIDASE"/>
    <property type="match status" value="1"/>
</dbReference>
<feature type="domain" description="Glycoside hydrolase family 2 immunoglobulin-like beta-sandwich" evidence="4">
    <location>
        <begin position="221"/>
        <end position="323"/>
    </location>
</feature>
<dbReference type="SUPFAM" id="SSF49785">
    <property type="entry name" value="Galactose-binding domain-like"/>
    <property type="match status" value="1"/>
</dbReference>
<dbReference type="GO" id="GO:0016787">
    <property type="term" value="F:hydrolase activity"/>
    <property type="evidence" value="ECO:0007669"/>
    <property type="project" value="UniProtKB-KW"/>
</dbReference>
<dbReference type="SUPFAM" id="SSF51445">
    <property type="entry name" value="(Trans)glycosidases"/>
    <property type="match status" value="1"/>
</dbReference>
<dbReference type="PANTHER" id="PTHR42732">
    <property type="entry name" value="BETA-GALACTOSIDASE"/>
    <property type="match status" value="1"/>
</dbReference>